<dbReference type="AlphaFoldDB" id="K0IZZ9"/>
<dbReference type="SUPFAM" id="SSF53756">
    <property type="entry name" value="UDP-Glycosyltransferase/glycogen phosphorylase"/>
    <property type="match status" value="1"/>
</dbReference>
<dbReference type="Proteomes" id="UP000006294">
    <property type="component" value="Chromosome"/>
</dbReference>
<protein>
    <submittedName>
        <fullName evidence="3">Putative glycosyltransferase</fullName>
    </submittedName>
</protein>
<reference evidence="3 4" key="1">
    <citation type="submission" date="2011-01" db="EMBL/GenBank/DDBJ databases">
        <title>Whole genome sequence of Amphibacillus xylinus NBRC 15112.</title>
        <authorList>
            <person name="Nakazawa H."/>
            <person name="Katano Y."/>
            <person name="Nakamura S."/>
            <person name="Sasagawa M."/>
            <person name="Fukada J."/>
            <person name="Arai T."/>
            <person name="Sasakura N."/>
            <person name="Mochizuki D."/>
            <person name="Hosoyama A."/>
            <person name="Harada K."/>
            <person name="Horikawa H."/>
            <person name="Kato Y."/>
            <person name="Harada T."/>
            <person name="Sasaki K."/>
            <person name="Sekiguchi M."/>
            <person name="Hodoyama M."/>
            <person name="Nishiko R."/>
            <person name="Narita H."/>
            <person name="Hanamaki A."/>
            <person name="Hata C."/>
            <person name="Konno Y."/>
            <person name="Niimura Y."/>
            <person name="Yamazaki S."/>
            <person name="Fujita N."/>
        </authorList>
    </citation>
    <scope>NUCLEOTIDE SEQUENCE [LARGE SCALE GENOMIC DNA]</scope>
    <source>
        <strain evidence="4">ATCC 51415 / DSM 6626 / JCM 7361 / LMG 17667 / NBRC 15112 / Ep01</strain>
    </source>
</reference>
<proteinExistence type="predicted"/>
<dbReference type="EMBL" id="AP012050">
    <property type="protein sequence ID" value="BAM48135.1"/>
    <property type="molecule type" value="Genomic_DNA"/>
</dbReference>
<dbReference type="InterPro" id="IPR028098">
    <property type="entry name" value="Glyco_trans_4-like_N"/>
</dbReference>
<dbReference type="Pfam" id="PF13439">
    <property type="entry name" value="Glyco_transf_4"/>
    <property type="match status" value="1"/>
</dbReference>
<dbReference type="Gene3D" id="3.40.50.2000">
    <property type="entry name" value="Glycogen Phosphorylase B"/>
    <property type="match status" value="2"/>
</dbReference>
<dbReference type="HOGENOM" id="CLU_009583_33_1_9"/>
<gene>
    <name evidence="3" type="ordered locus">AXY_20030</name>
</gene>
<organism evidence="3 4">
    <name type="scientific">Amphibacillus xylanus (strain ATCC 51415 / DSM 6626 / JCM 7361 / LMG 17667 / NBRC 15112 / Ep01)</name>
    <dbReference type="NCBI Taxonomy" id="698758"/>
    <lineage>
        <taxon>Bacteria</taxon>
        <taxon>Bacillati</taxon>
        <taxon>Bacillota</taxon>
        <taxon>Bacilli</taxon>
        <taxon>Bacillales</taxon>
        <taxon>Bacillaceae</taxon>
        <taxon>Amphibacillus</taxon>
    </lineage>
</organism>
<dbReference type="Pfam" id="PF00534">
    <property type="entry name" value="Glycos_transf_1"/>
    <property type="match status" value="1"/>
</dbReference>
<dbReference type="InterPro" id="IPR050194">
    <property type="entry name" value="Glycosyltransferase_grp1"/>
</dbReference>
<keyword evidence="4" id="KW-1185">Reference proteome</keyword>
<evidence type="ECO:0000259" key="2">
    <source>
        <dbReference type="Pfam" id="PF13439"/>
    </source>
</evidence>
<evidence type="ECO:0000259" key="1">
    <source>
        <dbReference type="Pfam" id="PF00534"/>
    </source>
</evidence>
<dbReference type="CDD" id="cd03812">
    <property type="entry name" value="GT4_CapH-like"/>
    <property type="match status" value="1"/>
</dbReference>
<accession>K0IZZ9</accession>
<sequence>MIEILRILHVVNKMDRGGIETLLMSIYRNIDKTKIQFDFLVSKHEEGEYDEEILRLGGKIYRVRSRREGFLKNKSDLNQFFREHDYQIVHVHVSSMTNIQSIKSAKKNKVSTRIIHCHNTQGPKGLMHEFMHRYNRLIIDRYCTDKFACSADAAMWGFGKKKTNKGKVNIFNNAINTTKFVYKDEVRKEKRKELGVEDSFVIGHVGRFVEQKNHGFIINIFNELIKIEKKAKLLLVGVGRLEEDIKRQIEELGIEKSVFMLGSRADVNELMQAMDVFLFPSLFEGLGIVAIEAQAADLHVFASDVVPKEANISELFHSLSLNDEPLKWAEEILKYSKNKARIDRTEDIIKSNYDIKANTEWITNFYLDHAKN</sequence>
<evidence type="ECO:0000313" key="3">
    <source>
        <dbReference type="EMBL" id="BAM48135.1"/>
    </source>
</evidence>
<feature type="domain" description="Glycosyl transferase family 1" evidence="1">
    <location>
        <begin position="187"/>
        <end position="339"/>
    </location>
</feature>
<dbReference type="KEGG" id="axl:AXY_20030"/>
<keyword evidence="3" id="KW-0808">Transferase</keyword>
<evidence type="ECO:0000313" key="4">
    <source>
        <dbReference type="Proteomes" id="UP000006294"/>
    </source>
</evidence>
<dbReference type="InterPro" id="IPR001296">
    <property type="entry name" value="Glyco_trans_1"/>
</dbReference>
<dbReference type="eggNOG" id="COG0438">
    <property type="taxonomic scope" value="Bacteria"/>
</dbReference>
<dbReference type="GO" id="GO:0016757">
    <property type="term" value="F:glycosyltransferase activity"/>
    <property type="evidence" value="ECO:0007669"/>
    <property type="project" value="InterPro"/>
</dbReference>
<dbReference type="PANTHER" id="PTHR45947:SF3">
    <property type="entry name" value="SULFOQUINOVOSYL TRANSFERASE SQD2"/>
    <property type="match status" value="1"/>
</dbReference>
<dbReference type="STRING" id="698758.AXY_20030"/>
<dbReference type="PANTHER" id="PTHR45947">
    <property type="entry name" value="SULFOQUINOVOSYL TRANSFERASE SQD2"/>
    <property type="match status" value="1"/>
</dbReference>
<dbReference type="OrthoDB" id="9804196at2"/>
<name>K0IZZ9_AMPXN</name>
<feature type="domain" description="Glycosyltransferase subfamily 4-like N-terminal" evidence="2">
    <location>
        <begin position="17"/>
        <end position="177"/>
    </location>
</feature>